<comment type="caution">
    <text evidence="1">The sequence shown here is derived from an EMBL/GenBank/DDBJ whole genome shotgun (WGS) entry which is preliminary data.</text>
</comment>
<protein>
    <submittedName>
        <fullName evidence="1">Uncharacterized protein</fullName>
    </submittedName>
</protein>
<dbReference type="EMBL" id="MU128920">
    <property type="protein sequence ID" value="KAF9519020.1"/>
    <property type="molecule type" value="Genomic_DNA"/>
</dbReference>
<name>A0A9P6B7N8_9AGAM</name>
<evidence type="ECO:0000313" key="2">
    <source>
        <dbReference type="Proteomes" id="UP000886523"/>
    </source>
</evidence>
<keyword evidence="2" id="KW-1185">Reference proteome</keyword>
<gene>
    <name evidence="1" type="ORF">BS47DRAFT_1337572</name>
</gene>
<organism evidence="1 2">
    <name type="scientific">Hydnum rufescens UP504</name>
    <dbReference type="NCBI Taxonomy" id="1448309"/>
    <lineage>
        <taxon>Eukaryota</taxon>
        <taxon>Fungi</taxon>
        <taxon>Dikarya</taxon>
        <taxon>Basidiomycota</taxon>
        <taxon>Agaricomycotina</taxon>
        <taxon>Agaricomycetes</taxon>
        <taxon>Cantharellales</taxon>
        <taxon>Hydnaceae</taxon>
        <taxon>Hydnum</taxon>
    </lineage>
</organism>
<proteinExistence type="predicted"/>
<accession>A0A9P6B7N8</accession>
<dbReference type="Proteomes" id="UP000886523">
    <property type="component" value="Unassembled WGS sequence"/>
</dbReference>
<sequence length="170" mass="18676">MYNAQPSLDEAEARFVDPYPLLLLFARQYGVYLLHAHCNLAEEEKMVASGNINQPELAPNGSPFEYRREPVPTPPIELVTAFADIVGMNGPLGLFYAGDLKDGEVILERTEGRVNITTSVSAENQPLEGFVETGWLPDGTDNFVKMACVISCDALTTRSGNYHKGTRSHS</sequence>
<evidence type="ECO:0000313" key="1">
    <source>
        <dbReference type="EMBL" id="KAF9519020.1"/>
    </source>
</evidence>
<dbReference type="OrthoDB" id="2322999at2759"/>
<reference evidence="1" key="1">
    <citation type="journal article" date="2020" name="Nat. Commun.">
        <title>Large-scale genome sequencing of mycorrhizal fungi provides insights into the early evolution of symbiotic traits.</title>
        <authorList>
            <person name="Miyauchi S."/>
            <person name="Kiss E."/>
            <person name="Kuo A."/>
            <person name="Drula E."/>
            <person name="Kohler A."/>
            <person name="Sanchez-Garcia M."/>
            <person name="Morin E."/>
            <person name="Andreopoulos B."/>
            <person name="Barry K.W."/>
            <person name="Bonito G."/>
            <person name="Buee M."/>
            <person name="Carver A."/>
            <person name="Chen C."/>
            <person name="Cichocki N."/>
            <person name="Clum A."/>
            <person name="Culley D."/>
            <person name="Crous P.W."/>
            <person name="Fauchery L."/>
            <person name="Girlanda M."/>
            <person name="Hayes R.D."/>
            <person name="Keri Z."/>
            <person name="LaButti K."/>
            <person name="Lipzen A."/>
            <person name="Lombard V."/>
            <person name="Magnuson J."/>
            <person name="Maillard F."/>
            <person name="Murat C."/>
            <person name="Nolan M."/>
            <person name="Ohm R.A."/>
            <person name="Pangilinan J."/>
            <person name="Pereira M.F."/>
            <person name="Perotto S."/>
            <person name="Peter M."/>
            <person name="Pfister S."/>
            <person name="Riley R."/>
            <person name="Sitrit Y."/>
            <person name="Stielow J.B."/>
            <person name="Szollosi G."/>
            <person name="Zifcakova L."/>
            <person name="Stursova M."/>
            <person name="Spatafora J.W."/>
            <person name="Tedersoo L."/>
            <person name="Vaario L.M."/>
            <person name="Yamada A."/>
            <person name="Yan M."/>
            <person name="Wang P."/>
            <person name="Xu J."/>
            <person name="Bruns T."/>
            <person name="Baldrian P."/>
            <person name="Vilgalys R."/>
            <person name="Dunand C."/>
            <person name="Henrissat B."/>
            <person name="Grigoriev I.V."/>
            <person name="Hibbett D."/>
            <person name="Nagy L.G."/>
            <person name="Martin F.M."/>
        </authorList>
    </citation>
    <scope>NUCLEOTIDE SEQUENCE</scope>
    <source>
        <strain evidence="1">UP504</strain>
    </source>
</reference>
<dbReference type="AlphaFoldDB" id="A0A9P6B7N8"/>